<dbReference type="EMBL" id="JACGCM010001588">
    <property type="protein sequence ID" value="KAF6153003.1"/>
    <property type="molecule type" value="Genomic_DNA"/>
</dbReference>
<keyword evidence="8" id="KW-1185">Reference proteome</keyword>
<protein>
    <recommendedName>
        <fullName evidence="6">MADS-box domain-containing protein</fullName>
    </recommendedName>
</protein>
<dbReference type="InterPro" id="IPR033897">
    <property type="entry name" value="SRF-like_MADS-box"/>
</dbReference>
<dbReference type="SMART" id="SM00432">
    <property type="entry name" value="MADS"/>
    <property type="match status" value="1"/>
</dbReference>
<dbReference type="InterPro" id="IPR045330">
    <property type="entry name" value="TRM3/TARBP1"/>
</dbReference>
<evidence type="ECO:0000256" key="4">
    <source>
        <dbReference type="ARBA" id="ARBA00023163"/>
    </source>
</evidence>
<gene>
    <name evidence="7" type="ORF">GIB67_021608</name>
</gene>
<keyword evidence="4" id="KW-0804">Transcription</keyword>
<dbReference type="OrthoDB" id="1711347at2759"/>
<keyword evidence="5" id="KW-0539">Nucleus</keyword>
<name>A0A7J7MDL3_9MAGN</name>
<organism evidence="7 8">
    <name type="scientific">Kingdonia uniflora</name>
    <dbReference type="NCBI Taxonomy" id="39325"/>
    <lineage>
        <taxon>Eukaryota</taxon>
        <taxon>Viridiplantae</taxon>
        <taxon>Streptophyta</taxon>
        <taxon>Embryophyta</taxon>
        <taxon>Tracheophyta</taxon>
        <taxon>Spermatophyta</taxon>
        <taxon>Magnoliopsida</taxon>
        <taxon>Ranunculales</taxon>
        <taxon>Circaeasteraceae</taxon>
        <taxon>Kingdonia</taxon>
    </lineage>
</organism>
<dbReference type="GO" id="GO:0016423">
    <property type="term" value="F:tRNA (guanine) methyltransferase activity"/>
    <property type="evidence" value="ECO:0007669"/>
    <property type="project" value="TreeGrafter"/>
</dbReference>
<evidence type="ECO:0000256" key="5">
    <source>
        <dbReference type="ARBA" id="ARBA00023242"/>
    </source>
</evidence>
<reference evidence="7 8" key="1">
    <citation type="journal article" date="2020" name="IScience">
        <title>Genome Sequencing of the Endangered Kingdonia uniflora (Circaeasteraceae, Ranunculales) Reveals Potential Mechanisms of Evolutionary Specialization.</title>
        <authorList>
            <person name="Sun Y."/>
            <person name="Deng T."/>
            <person name="Zhang A."/>
            <person name="Moore M.J."/>
            <person name="Landis J.B."/>
            <person name="Lin N."/>
            <person name="Zhang H."/>
            <person name="Zhang X."/>
            <person name="Huang J."/>
            <person name="Zhang X."/>
            <person name="Sun H."/>
            <person name="Wang H."/>
        </authorList>
    </citation>
    <scope>NUCLEOTIDE SEQUENCE [LARGE SCALE GENOMIC DNA]</scope>
    <source>
        <strain evidence="7">TB1705</strain>
        <tissue evidence="7">Leaf</tissue>
    </source>
</reference>
<dbReference type="PROSITE" id="PS50066">
    <property type="entry name" value="MADS_BOX_2"/>
    <property type="match status" value="1"/>
</dbReference>
<dbReference type="Gene3D" id="3.40.1810.10">
    <property type="entry name" value="Transcription factor, MADS-box"/>
    <property type="match status" value="1"/>
</dbReference>
<dbReference type="GO" id="GO:0045944">
    <property type="term" value="P:positive regulation of transcription by RNA polymerase II"/>
    <property type="evidence" value="ECO:0007669"/>
    <property type="project" value="InterPro"/>
</dbReference>
<keyword evidence="2" id="KW-0805">Transcription regulation</keyword>
<dbReference type="GO" id="GO:0005634">
    <property type="term" value="C:nucleus"/>
    <property type="evidence" value="ECO:0007669"/>
    <property type="project" value="UniProtKB-SubCell"/>
</dbReference>
<dbReference type="AlphaFoldDB" id="A0A7J7MDL3"/>
<evidence type="ECO:0000256" key="3">
    <source>
        <dbReference type="ARBA" id="ARBA00023125"/>
    </source>
</evidence>
<dbReference type="PANTHER" id="PTHR12029:SF11">
    <property type="entry name" value="METHYLTRANSFERASE TARBP1-RELATED"/>
    <property type="match status" value="1"/>
</dbReference>
<comment type="caution">
    <text evidence="7">The sequence shown here is derived from an EMBL/GenBank/DDBJ whole genome shotgun (WGS) entry which is preliminary data.</text>
</comment>
<sequence length="562" mass="62475">MGRVSVGRESSPVGKTHGFRGNFIYPASGDERYRDLGGIWDANSNYIPPPKGGRALLRETSGCVSPIGYVNKSRENVGITSSNLARYILSLENAGESSVLPILRSVRLVLELLASGELGSVLSSSNGVDTKMMQYLVHSSWILHVSCNKRRVAPIAALLSSLLHSSVFGEARMHETVDDTQGPLKWVVVGQVKGIRRDKAKAVCPCPPARDALTISNEFVGKILDEGMRSPRTIRLASLHLTGSWLLYPKIIKYYIKELKLLSLYGSGPSKGSERLIVAQKHVRLLSSLWVIGFAMTIKSIVCCLQVAFDEDFEAELTESRDARIEVSLLAESPNPEFTEAFINTELYARVSVAVLFYNLAHLADKSGSKNENEDCRDALHSGKLFLIELLDSVITNDVARRATFKKRRKGLMKKVSELSTLCGVNAYAIVYGGDDSPPEIWPSQSDVQRVLNRYNNLPEMEKSKNMMNLKSFLRKSITRLKSNVKKQQRDNKEYERTQLLHETVRDTNALQGVGTDEPSDLVCLVEETMKAIEERTDALSKNGSHQQKFHNITELSGKISE</sequence>
<dbReference type="SUPFAM" id="SSF55455">
    <property type="entry name" value="SRF-like"/>
    <property type="match status" value="1"/>
</dbReference>
<evidence type="ECO:0000259" key="6">
    <source>
        <dbReference type="PROSITE" id="PS50066"/>
    </source>
</evidence>
<evidence type="ECO:0000256" key="1">
    <source>
        <dbReference type="ARBA" id="ARBA00004123"/>
    </source>
</evidence>
<keyword evidence="3" id="KW-0238">DNA-binding</keyword>
<accession>A0A7J7MDL3</accession>
<dbReference type="GO" id="GO:0046983">
    <property type="term" value="F:protein dimerization activity"/>
    <property type="evidence" value="ECO:0007669"/>
    <property type="project" value="InterPro"/>
</dbReference>
<comment type="subcellular location">
    <subcellularLocation>
        <location evidence="1">Nucleus</location>
    </subcellularLocation>
</comment>
<dbReference type="GO" id="GO:0000981">
    <property type="term" value="F:DNA-binding transcription factor activity, RNA polymerase II-specific"/>
    <property type="evidence" value="ECO:0007669"/>
    <property type="project" value="InterPro"/>
</dbReference>
<feature type="domain" description="MADS-box" evidence="6">
    <location>
        <begin position="395"/>
        <end position="433"/>
    </location>
</feature>
<evidence type="ECO:0000256" key="2">
    <source>
        <dbReference type="ARBA" id="ARBA00023015"/>
    </source>
</evidence>
<dbReference type="PANTHER" id="PTHR12029">
    <property type="entry name" value="RNA METHYLTRANSFERASE"/>
    <property type="match status" value="1"/>
</dbReference>
<proteinExistence type="predicted"/>
<dbReference type="CDD" id="cd00266">
    <property type="entry name" value="MADS_SRF_like"/>
    <property type="match status" value="1"/>
</dbReference>
<dbReference type="InterPro" id="IPR036879">
    <property type="entry name" value="TF_MADSbox_sf"/>
</dbReference>
<dbReference type="FunFam" id="3.40.1810.10:FF:000024">
    <property type="entry name" value="Agamous-like MADS-box protein AGL80"/>
    <property type="match status" value="1"/>
</dbReference>
<dbReference type="Proteomes" id="UP000541444">
    <property type="component" value="Unassembled WGS sequence"/>
</dbReference>
<evidence type="ECO:0000313" key="8">
    <source>
        <dbReference type="Proteomes" id="UP000541444"/>
    </source>
</evidence>
<dbReference type="InterPro" id="IPR002100">
    <property type="entry name" value="TF_MADSbox"/>
</dbReference>
<dbReference type="GO" id="GO:0000987">
    <property type="term" value="F:cis-regulatory region sequence-specific DNA binding"/>
    <property type="evidence" value="ECO:0007669"/>
    <property type="project" value="InterPro"/>
</dbReference>
<evidence type="ECO:0000313" key="7">
    <source>
        <dbReference type="EMBL" id="KAF6153003.1"/>
    </source>
</evidence>
<dbReference type="Pfam" id="PF00319">
    <property type="entry name" value="SRF-TF"/>
    <property type="match status" value="1"/>
</dbReference>
<dbReference type="GO" id="GO:0030488">
    <property type="term" value="P:tRNA methylation"/>
    <property type="evidence" value="ECO:0007669"/>
    <property type="project" value="TreeGrafter"/>
</dbReference>